<name>A0A0F9F8W6_9ZZZZ</name>
<evidence type="ECO:0000313" key="2">
    <source>
        <dbReference type="EMBL" id="KKL74931.1"/>
    </source>
</evidence>
<dbReference type="AlphaFoldDB" id="A0A0F9F8W6"/>
<dbReference type="PANTHER" id="PTHR22642:SF2">
    <property type="entry name" value="PROTEIN LONG AFTER FAR-RED 3"/>
    <property type="match status" value="1"/>
</dbReference>
<organism evidence="2">
    <name type="scientific">marine sediment metagenome</name>
    <dbReference type="NCBI Taxonomy" id="412755"/>
    <lineage>
        <taxon>unclassified sequences</taxon>
        <taxon>metagenomes</taxon>
        <taxon>ecological metagenomes</taxon>
    </lineage>
</organism>
<dbReference type="Pfam" id="PF07969">
    <property type="entry name" value="Amidohydro_3"/>
    <property type="match status" value="1"/>
</dbReference>
<feature type="non-terminal residue" evidence="2">
    <location>
        <position position="1"/>
    </location>
</feature>
<dbReference type="PANTHER" id="PTHR22642">
    <property type="entry name" value="IMIDAZOLONEPROPIONASE"/>
    <property type="match status" value="1"/>
</dbReference>
<comment type="caution">
    <text evidence="2">The sequence shown here is derived from an EMBL/GenBank/DDBJ whole genome shotgun (WGS) entry which is preliminary data.</text>
</comment>
<dbReference type="Gene3D" id="3.20.20.140">
    <property type="entry name" value="Metal-dependent hydrolases"/>
    <property type="match status" value="1"/>
</dbReference>
<gene>
    <name evidence="2" type="ORF">LCGC14_2059970</name>
</gene>
<proteinExistence type="predicted"/>
<reference evidence="2" key="1">
    <citation type="journal article" date="2015" name="Nature">
        <title>Complex archaea that bridge the gap between prokaryotes and eukaryotes.</title>
        <authorList>
            <person name="Spang A."/>
            <person name="Saw J.H."/>
            <person name="Jorgensen S.L."/>
            <person name="Zaremba-Niedzwiedzka K."/>
            <person name="Martijn J."/>
            <person name="Lind A.E."/>
            <person name="van Eijk R."/>
            <person name="Schleper C."/>
            <person name="Guy L."/>
            <person name="Ettema T.J."/>
        </authorList>
    </citation>
    <scope>NUCLEOTIDE SEQUENCE</scope>
</reference>
<dbReference type="GO" id="GO:0016810">
    <property type="term" value="F:hydrolase activity, acting on carbon-nitrogen (but not peptide) bonds"/>
    <property type="evidence" value="ECO:0007669"/>
    <property type="project" value="InterPro"/>
</dbReference>
<feature type="domain" description="Amidohydrolase 3" evidence="1">
    <location>
        <begin position="2"/>
        <end position="365"/>
    </location>
</feature>
<evidence type="ECO:0000259" key="1">
    <source>
        <dbReference type="Pfam" id="PF07969"/>
    </source>
</evidence>
<sequence>QSRHAHVLNSLALDHVGISKYTPDPSGGLIDRSLNAGEPNGVLFEMNDFLSKRIPPLDEGELNRGIRLINQELLSMGITSIHDASSHNDIKHWKALSVLKEKNKFIPRATMMLGLQGFKNLGKCDSGPISKDQLRLSAVKLILDATTGQLHPPQSELNQLVLDIHRSGLQVAIHAVEELAVESACSAIEYALGKLPKSDHRHRIEHCSICSLSLAKRIASLGIMVVTQPSFIYYNGDRYFKSVADNEIQNLYPINTLLKAGVSVAGSSDSPIVPPNPLMGIYAAVSRKTKTGKTISAKERISPLIALGLYTNNAVRATFDEGIKGSITPGKFADLVLLNGDPTRLPADEIKDLAVEMTFLDGKIVSIKET</sequence>
<dbReference type="InterPro" id="IPR011059">
    <property type="entry name" value="Metal-dep_hydrolase_composite"/>
</dbReference>
<protein>
    <recommendedName>
        <fullName evidence="1">Amidohydrolase 3 domain-containing protein</fullName>
    </recommendedName>
</protein>
<dbReference type="InterPro" id="IPR032466">
    <property type="entry name" value="Metal_Hydrolase"/>
</dbReference>
<accession>A0A0F9F8W6</accession>
<dbReference type="EMBL" id="LAZR01024499">
    <property type="protein sequence ID" value="KKL74931.1"/>
    <property type="molecule type" value="Genomic_DNA"/>
</dbReference>
<dbReference type="SUPFAM" id="SSF51338">
    <property type="entry name" value="Composite domain of metallo-dependent hydrolases"/>
    <property type="match status" value="1"/>
</dbReference>
<dbReference type="SUPFAM" id="SSF51556">
    <property type="entry name" value="Metallo-dependent hydrolases"/>
    <property type="match status" value="1"/>
</dbReference>
<dbReference type="InterPro" id="IPR013108">
    <property type="entry name" value="Amidohydro_3"/>
</dbReference>